<protein>
    <submittedName>
        <fullName evidence="2">Cytospin-B like</fullName>
    </submittedName>
</protein>
<reference evidence="2" key="1">
    <citation type="submission" date="2023-02" db="EMBL/GenBank/DDBJ databases">
        <title>Genome of toxic invasive species Heracleum sosnowskyi carries increased number of genes despite the absence of recent whole-genome duplications.</title>
        <authorList>
            <person name="Schelkunov M."/>
            <person name="Shtratnikova V."/>
            <person name="Makarenko M."/>
            <person name="Klepikova A."/>
            <person name="Omelchenko D."/>
            <person name="Novikova G."/>
            <person name="Obukhova E."/>
            <person name="Bogdanov V."/>
            <person name="Penin A."/>
            <person name="Logacheva M."/>
        </authorList>
    </citation>
    <scope>NUCLEOTIDE SEQUENCE</scope>
    <source>
        <strain evidence="2">Hsosn_3</strain>
        <tissue evidence="2">Leaf</tissue>
    </source>
</reference>
<comment type="caution">
    <text evidence="2">The sequence shown here is derived from an EMBL/GenBank/DDBJ whole genome shotgun (WGS) entry which is preliminary data.</text>
</comment>
<dbReference type="EMBL" id="JAUIZM010000008">
    <property type="protein sequence ID" value="KAK1367566.1"/>
    <property type="molecule type" value="Genomic_DNA"/>
</dbReference>
<dbReference type="PANTHER" id="PTHR36051">
    <property type="entry name" value="DYNAMIN"/>
    <property type="match status" value="1"/>
</dbReference>
<gene>
    <name evidence="2" type="ORF">POM88_033658</name>
</gene>
<proteinExistence type="predicted"/>
<dbReference type="PANTHER" id="PTHR36051:SF2">
    <property type="entry name" value="DYNAMIN"/>
    <property type="match status" value="1"/>
</dbReference>
<accession>A0AAD8HHX6</accession>
<organism evidence="2 3">
    <name type="scientific">Heracleum sosnowskyi</name>
    <dbReference type="NCBI Taxonomy" id="360622"/>
    <lineage>
        <taxon>Eukaryota</taxon>
        <taxon>Viridiplantae</taxon>
        <taxon>Streptophyta</taxon>
        <taxon>Embryophyta</taxon>
        <taxon>Tracheophyta</taxon>
        <taxon>Spermatophyta</taxon>
        <taxon>Magnoliopsida</taxon>
        <taxon>eudicotyledons</taxon>
        <taxon>Gunneridae</taxon>
        <taxon>Pentapetalae</taxon>
        <taxon>asterids</taxon>
        <taxon>campanulids</taxon>
        <taxon>Apiales</taxon>
        <taxon>Apiaceae</taxon>
        <taxon>Apioideae</taxon>
        <taxon>apioid superclade</taxon>
        <taxon>Tordylieae</taxon>
        <taxon>Tordyliinae</taxon>
        <taxon>Heracleum</taxon>
    </lineage>
</organism>
<dbReference type="Proteomes" id="UP001237642">
    <property type="component" value="Unassembled WGS sequence"/>
</dbReference>
<keyword evidence="3" id="KW-1185">Reference proteome</keyword>
<evidence type="ECO:0000256" key="1">
    <source>
        <dbReference type="SAM" id="MobiDB-lite"/>
    </source>
</evidence>
<reference evidence="2" key="2">
    <citation type="submission" date="2023-05" db="EMBL/GenBank/DDBJ databases">
        <authorList>
            <person name="Schelkunov M.I."/>
        </authorList>
    </citation>
    <scope>NUCLEOTIDE SEQUENCE</scope>
    <source>
        <strain evidence="2">Hsosn_3</strain>
        <tissue evidence="2">Leaf</tissue>
    </source>
</reference>
<feature type="region of interest" description="Disordered" evidence="1">
    <location>
        <begin position="150"/>
        <end position="169"/>
    </location>
</feature>
<sequence>MEGGDKNGNGVIVVKKQKMKFENPFNFKVGQVFTGFGIGCGVGIGRGYPINLGAIPMLGQVMSAARGATDAFSGVSGSANHYLRKFGAKDIKVGLGCGIGFGHGFGVGIAVKPGVLHQVQSFFVQSMTTMMEKVAPNLSTTEGILPASLQSGMSSLPNDPANQNPFGNFSQLGKSIPDSIYSGLSNPNSQIASSSKSSPLHTSYGSRTEKVLDSFLKSPVLNGEDRDSNRLLNDTAESLRAENNMLQLVLKHQQVIDELLAENKKLREILVEDLKIPPSKLHDSYSSRSSSPCTECFECRRKQRKR</sequence>
<name>A0AAD8HHX6_9APIA</name>
<dbReference type="AlphaFoldDB" id="A0AAD8HHX6"/>
<evidence type="ECO:0000313" key="3">
    <source>
        <dbReference type="Proteomes" id="UP001237642"/>
    </source>
</evidence>
<evidence type="ECO:0000313" key="2">
    <source>
        <dbReference type="EMBL" id="KAK1367566.1"/>
    </source>
</evidence>